<name>A0A8J2RV15_9CRUS</name>
<evidence type="ECO:0000313" key="1">
    <source>
        <dbReference type="EMBL" id="CAH0106873.1"/>
    </source>
</evidence>
<proteinExistence type="predicted"/>
<accession>A0A8J2RV15</accession>
<dbReference type="AlphaFoldDB" id="A0A8J2RV15"/>
<dbReference type="SUPFAM" id="SSF46458">
    <property type="entry name" value="Globin-like"/>
    <property type="match status" value="1"/>
</dbReference>
<sequence length="54" mass="5957">MRYTHAARSIPRGPWQDFARLLTDALSAEGISADDLDSWKGALRVFVNGIAPKN</sequence>
<gene>
    <name evidence="1" type="ORF">DGAL_LOCUS10036</name>
</gene>
<evidence type="ECO:0008006" key="3">
    <source>
        <dbReference type="Google" id="ProtNLM"/>
    </source>
</evidence>
<dbReference type="EMBL" id="CAKKLH010000235">
    <property type="protein sequence ID" value="CAH0106873.1"/>
    <property type="molecule type" value="Genomic_DNA"/>
</dbReference>
<reference evidence="1" key="1">
    <citation type="submission" date="2021-11" db="EMBL/GenBank/DDBJ databases">
        <authorList>
            <person name="Schell T."/>
        </authorList>
    </citation>
    <scope>NUCLEOTIDE SEQUENCE</scope>
    <source>
        <strain evidence="1">M5</strain>
    </source>
</reference>
<keyword evidence="2" id="KW-1185">Reference proteome</keyword>
<dbReference type="InterPro" id="IPR009050">
    <property type="entry name" value="Globin-like_sf"/>
</dbReference>
<comment type="caution">
    <text evidence="1">The sequence shown here is derived from an EMBL/GenBank/DDBJ whole genome shotgun (WGS) entry which is preliminary data.</text>
</comment>
<dbReference type="GO" id="GO:0019825">
    <property type="term" value="F:oxygen binding"/>
    <property type="evidence" value="ECO:0007669"/>
    <property type="project" value="InterPro"/>
</dbReference>
<dbReference type="GO" id="GO:0020037">
    <property type="term" value="F:heme binding"/>
    <property type="evidence" value="ECO:0007669"/>
    <property type="project" value="InterPro"/>
</dbReference>
<dbReference type="Gene3D" id="1.10.490.10">
    <property type="entry name" value="Globins"/>
    <property type="match status" value="1"/>
</dbReference>
<protein>
    <recommendedName>
        <fullName evidence="3">Globin family profile domain-containing protein</fullName>
    </recommendedName>
</protein>
<dbReference type="InterPro" id="IPR012292">
    <property type="entry name" value="Globin/Proto"/>
</dbReference>
<organism evidence="1 2">
    <name type="scientific">Daphnia galeata</name>
    <dbReference type="NCBI Taxonomy" id="27404"/>
    <lineage>
        <taxon>Eukaryota</taxon>
        <taxon>Metazoa</taxon>
        <taxon>Ecdysozoa</taxon>
        <taxon>Arthropoda</taxon>
        <taxon>Crustacea</taxon>
        <taxon>Branchiopoda</taxon>
        <taxon>Diplostraca</taxon>
        <taxon>Cladocera</taxon>
        <taxon>Anomopoda</taxon>
        <taxon>Daphniidae</taxon>
        <taxon>Daphnia</taxon>
    </lineage>
</organism>
<dbReference type="Proteomes" id="UP000789390">
    <property type="component" value="Unassembled WGS sequence"/>
</dbReference>
<evidence type="ECO:0000313" key="2">
    <source>
        <dbReference type="Proteomes" id="UP000789390"/>
    </source>
</evidence>